<organism evidence="2 3">
    <name type="scientific">Cirrhinus molitorella</name>
    <name type="common">mud carp</name>
    <dbReference type="NCBI Taxonomy" id="172907"/>
    <lineage>
        <taxon>Eukaryota</taxon>
        <taxon>Metazoa</taxon>
        <taxon>Chordata</taxon>
        <taxon>Craniata</taxon>
        <taxon>Vertebrata</taxon>
        <taxon>Euteleostomi</taxon>
        <taxon>Actinopterygii</taxon>
        <taxon>Neopterygii</taxon>
        <taxon>Teleostei</taxon>
        <taxon>Ostariophysi</taxon>
        <taxon>Cypriniformes</taxon>
        <taxon>Cyprinidae</taxon>
        <taxon>Labeoninae</taxon>
        <taxon>Labeonini</taxon>
        <taxon>Cirrhinus</taxon>
    </lineage>
</organism>
<feature type="compositionally biased region" description="Basic residues" evidence="1">
    <location>
        <begin position="33"/>
        <end position="43"/>
    </location>
</feature>
<gene>
    <name evidence="2" type="ORF">QQF64_007460</name>
</gene>
<feature type="region of interest" description="Disordered" evidence="1">
    <location>
        <begin position="22"/>
        <end position="59"/>
    </location>
</feature>
<evidence type="ECO:0000313" key="3">
    <source>
        <dbReference type="Proteomes" id="UP001558613"/>
    </source>
</evidence>
<evidence type="ECO:0000313" key="2">
    <source>
        <dbReference type="EMBL" id="KAL1262195.1"/>
    </source>
</evidence>
<comment type="caution">
    <text evidence="2">The sequence shown here is derived from an EMBL/GenBank/DDBJ whole genome shotgun (WGS) entry which is preliminary data.</text>
</comment>
<evidence type="ECO:0000256" key="1">
    <source>
        <dbReference type="SAM" id="MobiDB-lite"/>
    </source>
</evidence>
<sequence>MAFIKEENEDVKIEDAIRVKQEDTEEPTELMERRRRRKRRKRIPTSPGTTTPLVPTFNKSCLIEGIR</sequence>
<dbReference type="Proteomes" id="UP001558613">
    <property type="component" value="Unassembled WGS sequence"/>
</dbReference>
<feature type="compositionally biased region" description="Polar residues" evidence="1">
    <location>
        <begin position="46"/>
        <end position="59"/>
    </location>
</feature>
<reference evidence="2 3" key="1">
    <citation type="submission" date="2023-09" db="EMBL/GenBank/DDBJ databases">
        <authorList>
            <person name="Wang M."/>
        </authorList>
    </citation>
    <scope>NUCLEOTIDE SEQUENCE [LARGE SCALE GENOMIC DNA]</scope>
    <source>
        <strain evidence="2">GT-2023</strain>
        <tissue evidence="2">Liver</tissue>
    </source>
</reference>
<protein>
    <submittedName>
        <fullName evidence="2">Uncharacterized protein</fullName>
    </submittedName>
</protein>
<accession>A0ABR3MC69</accession>
<proteinExistence type="predicted"/>
<name>A0ABR3MC69_9TELE</name>
<keyword evidence="3" id="KW-1185">Reference proteome</keyword>
<dbReference type="EMBL" id="JAYMGO010000014">
    <property type="protein sequence ID" value="KAL1262195.1"/>
    <property type="molecule type" value="Genomic_DNA"/>
</dbReference>